<evidence type="ECO:0000313" key="9">
    <source>
        <dbReference type="Proteomes" id="UP000177328"/>
    </source>
</evidence>
<dbReference type="EMBL" id="MFDD01000014">
    <property type="protein sequence ID" value="OGE40068.1"/>
    <property type="molecule type" value="Genomic_DNA"/>
</dbReference>
<evidence type="ECO:0000259" key="7">
    <source>
        <dbReference type="SMART" id="SM00849"/>
    </source>
</evidence>
<name>A0A1F5KGQ8_9BACT</name>
<comment type="catalytic activity">
    <reaction evidence="5">
        <text>a ribonucleotidyl-ribonucleotide-RNA + H2O = a 3'-end ribonucleotide-RNA + a 5'-end 5'-phospho-ribonucleoside-RNA + H(+)</text>
        <dbReference type="Rhea" id="RHEA:68096"/>
        <dbReference type="Rhea" id="RHEA-COMP:15179"/>
        <dbReference type="Rhea" id="RHEA-COMP:17355"/>
        <dbReference type="Rhea" id="RHEA-COMP:17428"/>
        <dbReference type="ChEBI" id="CHEBI:15377"/>
        <dbReference type="ChEBI" id="CHEBI:15378"/>
        <dbReference type="ChEBI" id="CHEBI:74896"/>
        <dbReference type="ChEBI" id="CHEBI:138282"/>
        <dbReference type="ChEBI" id="CHEBI:173118"/>
    </reaction>
    <physiologicalReaction direction="left-to-right" evidence="5">
        <dbReference type="Rhea" id="RHEA:68097"/>
    </physiologicalReaction>
</comment>
<dbReference type="SMART" id="SM00849">
    <property type="entry name" value="Lactamase_B"/>
    <property type="match status" value="1"/>
</dbReference>
<protein>
    <recommendedName>
        <fullName evidence="3">Metallo-beta-lactamase domain-containing protein 1</fullName>
    </recommendedName>
    <alternativeName>
        <fullName evidence="4">Endoribonuclease MBLAC1</fullName>
    </alternativeName>
</protein>
<feature type="domain" description="Metallo-beta-lactamase" evidence="7">
    <location>
        <begin position="23"/>
        <end position="187"/>
    </location>
</feature>
<evidence type="ECO:0000256" key="5">
    <source>
        <dbReference type="ARBA" id="ARBA00044690"/>
    </source>
</evidence>
<comment type="subunit">
    <text evidence="2">Homodimer.</text>
</comment>
<dbReference type="InterPro" id="IPR036866">
    <property type="entry name" value="RibonucZ/Hydroxyglut_hydro"/>
</dbReference>
<dbReference type="InterPro" id="IPR039344">
    <property type="entry name" value="MBLAC1"/>
</dbReference>
<accession>A0A1F5KGQ8</accession>
<evidence type="ECO:0000256" key="3">
    <source>
        <dbReference type="ARBA" id="ARBA00014856"/>
    </source>
</evidence>
<gene>
    <name evidence="8" type="ORF">A3D25_04670</name>
</gene>
<evidence type="ECO:0000256" key="6">
    <source>
        <dbReference type="ARBA" id="ARBA00045869"/>
    </source>
</evidence>
<comment type="caution">
    <text evidence="8">The sequence shown here is derived from an EMBL/GenBank/DDBJ whole genome shotgun (WGS) entry which is preliminary data.</text>
</comment>
<dbReference type="Gene3D" id="3.60.15.10">
    <property type="entry name" value="Ribonuclease Z/Hydroxyacylglutathione hydrolase-like"/>
    <property type="match status" value="1"/>
</dbReference>
<dbReference type="PANTHER" id="PTHR23200:SF48">
    <property type="entry name" value="METALLO-BETA-LACTAMASE DOMAIN-CONTAINING PROTEIN 1"/>
    <property type="match status" value="1"/>
</dbReference>
<proteinExistence type="predicted"/>
<evidence type="ECO:0000256" key="2">
    <source>
        <dbReference type="ARBA" id="ARBA00011738"/>
    </source>
</evidence>
<evidence type="ECO:0000313" key="8">
    <source>
        <dbReference type="EMBL" id="OGE40068.1"/>
    </source>
</evidence>
<dbReference type="InterPro" id="IPR001279">
    <property type="entry name" value="Metallo-B-lactamas"/>
</dbReference>
<organism evidence="8 9">
    <name type="scientific">Candidatus Daviesbacteria bacterium RIFCSPHIGHO2_02_FULL_43_12</name>
    <dbReference type="NCBI Taxonomy" id="1797776"/>
    <lineage>
        <taxon>Bacteria</taxon>
        <taxon>Candidatus Daviesiibacteriota</taxon>
    </lineage>
</organism>
<dbReference type="CDD" id="cd07711">
    <property type="entry name" value="MBLAC1-like_MBL-fold"/>
    <property type="match status" value="1"/>
</dbReference>
<dbReference type="SUPFAM" id="SSF56281">
    <property type="entry name" value="Metallo-hydrolase/oxidoreductase"/>
    <property type="match status" value="1"/>
</dbReference>
<dbReference type="Pfam" id="PF00753">
    <property type="entry name" value="Lactamase_B"/>
    <property type="match status" value="1"/>
</dbReference>
<comment type="function">
    <text evidence="6">Endoribonuclease that catalyzes the hydrolysis of histone-coding pre-mRNA 3'-end. Involved in histone pre-mRNA processing during the S-phase of the cell cycle, which is required for entering/progressing through S-phase. Cleaves histone pre-mRNA at a major and a minor cleavage site after the 5'-ACCCA-3' and the 5'-ACCCACA-3' sequence, respectively, and located downstream of the stem-loop. May require the presence of the HDE element located at the histone pre-RNA 3'-end to avoid non-specific cleavage.</text>
</comment>
<reference evidence="8 9" key="1">
    <citation type="journal article" date="2016" name="Nat. Commun.">
        <title>Thousands of microbial genomes shed light on interconnected biogeochemical processes in an aquifer system.</title>
        <authorList>
            <person name="Anantharaman K."/>
            <person name="Brown C.T."/>
            <person name="Hug L.A."/>
            <person name="Sharon I."/>
            <person name="Castelle C.J."/>
            <person name="Probst A.J."/>
            <person name="Thomas B.C."/>
            <person name="Singh A."/>
            <person name="Wilkins M.J."/>
            <person name="Karaoz U."/>
            <person name="Brodie E.L."/>
            <person name="Williams K.H."/>
            <person name="Hubbard S.S."/>
            <person name="Banfield J.F."/>
        </authorList>
    </citation>
    <scope>NUCLEOTIDE SEQUENCE [LARGE SCALE GENOMIC DNA]</scope>
</reference>
<sequence length="200" mass="22365">MNKVTVLVEGYARPGPNDSFLASSTTSLIETSDKKILVDPGANKELLLAGLAKLNIKPEEISLIYISHYHPDHFLNINLFPNLDIYEGTIKWRKDKEYFHSDFIPGTDIAILPTPGHTSDHSSLLVSTKEGVICIAGDVFWWEDGQQKSETKEDLLSFKDPYATDEKALMKSRDLVLEKADPIIPGHGKIFKNPTRLNST</sequence>
<dbReference type="GO" id="GO:0005829">
    <property type="term" value="C:cytosol"/>
    <property type="evidence" value="ECO:0007669"/>
    <property type="project" value="UniProtKB-SubCell"/>
</dbReference>
<evidence type="ECO:0000256" key="1">
    <source>
        <dbReference type="ARBA" id="ARBA00004514"/>
    </source>
</evidence>
<evidence type="ECO:0000256" key="4">
    <source>
        <dbReference type="ARBA" id="ARBA00032988"/>
    </source>
</evidence>
<dbReference type="AlphaFoldDB" id="A0A1F5KGQ8"/>
<dbReference type="Proteomes" id="UP000177328">
    <property type="component" value="Unassembled WGS sequence"/>
</dbReference>
<dbReference type="PANTHER" id="PTHR23200">
    <property type="entry name" value="METALLO-BETA-LACTAMASE DOMAIN-CONTAINING PROTEIN 1"/>
    <property type="match status" value="1"/>
</dbReference>
<comment type="subcellular location">
    <subcellularLocation>
        <location evidence="1">Cytoplasm</location>
        <location evidence="1">Cytosol</location>
    </subcellularLocation>
</comment>